<feature type="domain" description="DUF6160" evidence="2">
    <location>
        <begin position="1"/>
        <end position="80"/>
    </location>
</feature>
<organism evidence="3 4">
    <name type="scientific">Pseudomonas indica</name>
    <dbReference type="NCBI Taxonomy" id="137658"/>
    <lineage>
        <taxon>Bacteria</taxon>
        <taxon>Pseudomonadati</taxon>
        <taxon>Pseudomonadota</taxon>
        <taxon>Gammaproteobacteria</taxon>
        <taxon>Pseudomonadales</taxon>
        <taxon>Pseudomonadaceae</taxon>
        <taxon>Pseudomonas</taxon>
    </lineage>
</organism>
<evidence type="ECO:0000313" key="3">
    <source>
        <dbReference type="EMBL" id="SDJ86873.1"/>
    </source>
</evidence>
<dbReference type="RefSeq" id="WP_084333739.1">
    <property type="nucleotide sequence ID" value="NZ_FNFD01000003.1"/>
</dbReference>
<sequence>MKRLNQLALAALLTAPLLAQADLKAMDDAALAGVTGQDGISISGSFNGSIGSIVYTDGDTNGGSLRMETVSFDGFDISDDNPLMVDVVTNSSGTQQLQISLPEMTGQLEVGAIKVGNSSAASLGSLAINDLNMAGSTVKVWGH</sequence>
<keyword evidence="4" id="KW-1185">Reference proteome</keyword>
<dbReference type="InterPro" id="IPR046158">
    <property type="entry name" value="DUF6160"/>
</dbReference>
<dbReference type="STRING" id="137658.SAMN05216186_103109"/>
<accession>A0A1G8X8P4</accession>
<reference evidence="3 4" key="1">
    <citation type="submission" date="2016-10" db="EMBL/GenBank/DDBJ databases">
        <authorList>
            <person name="de Groot N.N."/>
        </authorList>
    </citation>
    <scope>NUCLEOTIDE SEQUENCE [LARGE SCALE GENOMIC DNA]</scope>
    <source>
        <strain evidence="3 4">JCM 21544</strain>
    </source>
</reference>
<dbReference type="Proteomes" id="UP000198706">
    <property type="component" value="Unassembled WGS sequence"/>
</dbReference>
<name>A0A1G8X8P4_9PSED</name>
<gene>
    <name evidence="3" type="ORF">SAMN05216186_103109</name>
</gene>
<keyword evidence="1" id="KW-0732">Signal</keyword>
<evidence type="ECO:0000256" key="1">
    <source>
        <dbReference type="SAM" id="SignalP"/>
    </source>
</evidence>
<proteinExistence type="predicted"/>
<dbReference type="EMBL" id="FNFD01000003">
    <property type="protein sequence ID" value="SDJ86873.1"/>
    <property type="molecule type" value="Genomic_DNA"/>
</dbReference>
<dbReference type="Pfam" id="PF19657">
    <property type="entry name" value="DUF6160"/>
    <property type="match status" value="1"/>
</dbReference>
<evidence type="ECO:0000259" key="2">
    <source>
        <dbReference type="Pfam" id="PF19657"/>
    </source>
</evidence>
<dbReference type="AlphaFoldDB" id="A0A1G8X8P4"/>
<feature type="chain" id="PRO_5011512446" description="DUF6160 domain-containing protein" evidence="1">
    <location>
        <begin position="22"/>
        <end position="143"/>
    </location>
</feature>
<feature type="signal peptide" evidence="1">
    <location>
        <begin position="1"/>
        <end position="21"/>
    </location>
</feature>
<evidence type="ECO:0000313" key="4">
    <source>
        <dbReference type="Proteomes" id="UP000198706"/>
    </source>
</evidence>
<protein>
    <recommendedName>
        <fullName evidence="2">DUF6160 domain-containing protein</fullName>
    </recommendedName>
</protein>